<gene>
    <name evidence="1" type="ORF">ACFQU8_01270</name>
</gene>
<dbReference type="RefSeq" id="WP_382357340.1">
    <property type="nucleotide sequence ID" value="NZ_JBHTGR010000001.1"/>
</dbReference>
<keyword evidence="2" id="KW-1185">Reference proteome</keyword>
<evidence type="ECO:0008006" key="3">
    <source>
        <dbReference type="Google" id="ProtNLM"/>
    </source>
</evidence>
<evidence type="ECO:0000313" key="1">
    <source>
        <dbReference type="EMBL" id="MFC7745872.1"/>
    </source>
</evidence>
<reference evidence="2" key="1">
    <citation type="journal article" date="2019" name="Int. J. Syst. Evol. Microbiol.">
        <title>The Global Catalogue of Microorganisms (GCM) 10K type strain sequencing project: providing services to taxonomists for standard genome sequencing and annotation.</title>
        <authorList>
            <consortium name="The Broad Institute Genomics Platform"/>
            <consortium name="The Broad Institute Genome Sequencing Center for Infectious Disease"/>
            <person name="Wu L."/>
            <person name="Ma J."/>
        </authorList>
    </citation>
    <scope>NUCLEOTIDE SEQUENCE [LARGE SCALE GENOMIC DNA]</scope>
    <source>
        <strain evidence="2">JCM 30234</strain>
    </source>
</reference>
<evidence type="ECO:0000313" key="2">
    <source>
        <dbReference type="Proteomes" id="UP001596620"/>
    </source>
</evidence>
<accession>A0ABW2UPM8</accession>
<comment type="caution">
    <text evidence="1">The sequence shown here is derived from an EMBL/GenBank/DDBJ whole genome shotgun (WGS) entry which is preliminary data.</text>
</comment>
<sequence>MLQELSAKFRGEASNQSMKNLLIIMSMIEDRLKLNNQGQHLDWLYRYRLTASTIYEL</sequence>
<protein>
    <recommendedName>
        <fullName evidence="3">Transposase</fullName>
    </recommendedName>
</protein>
<dbReference type="EMBL" id="JBHTGR010000001">
    <property type="protein sequence ID" value="MFC7745872.1"/>
    <property type="molecule type" value="Genomic_DNA"/>
</dbReference>
<organism evidence="1 2">
    <name type="scientific">Lentibacillus kimchii</name>
    <dbReference type="NCBI Taxonomy" id="1542911"/>
    <lineage>
        <taxon>Bacteria</taxon>
        <taxon>Bacillati</taxon>
        <taxon>Bacillota</taxon>
        <taxon>Bacilli</taxon>
        <taxon>Bacillales</taxon>
        <taxon>Bacillaceae</taxon>
        <taxon>Lentibacillus</taxon>
    </lineage>
</organism>
<dbReference type="Proteomes" id="UP001596620">
    <property type="component" value="Unassembled WGS sequence"/>
</dbReference>
<proteinExistence type="predicted"/>
<name>A0ABW2UPM8_9BACI</name>